<dbReference type="AlphaFoldDB" id="A0A232F9Y6"/>
<accession>A0A232F9Y6</accession>
<reference evidence="1 2" key="1">
    <citation type="journal article" date="2017" name="Curr. Biol.">
        <title>The Evolution of Venom by Co-option of Single-Copy Genes.</title>
        <authorList>
            <person name="Martinson E.O."/>
            <person name="Mrinalini"/>
            <person name="Kelkar Y.D."/>
            <person name="Chang C.H."/>
            <person name="Werren J.H."/>
        </authorList>
    </citation>
    <scope>NUCLEOTIDE SEQUENCE [LARGE SCALE GENOMIC DNA]</scope>
    <source>
        <strain evidence="1 2">Alberta</strain>
        <tissue evidence="1">Whole body</tissue>
    </source>
</reference>
<evidence type="ECO:0000313" key="1">
    <source>
        <dbReference type="EMBL" id="OXU27664.1"/>
    </source>
</evidence>
<organism evidence="1 2">
    <name type="scientific">Trichomalopsis sarcophagae</name>
    <dbReference type="NCBI Taxonomy" id="543379"/>
    <lineage>
        <taxon>Eukaryota</taxon>
        <taxon>Metazoa</taxon>
        <taxon>Ecdysozoa</taxon>
        <taxon>Arthropoda</taxon>
        <taxon>Hexapoda</taxon>
        <taxon>Insecta</taxon>
        <taxon>Pterygota</taxon>
        <taxon>Neoptera</taxon>
        <taxon>Endopterygota</taxon>
        <taxon>Hymenoptera</taxon>
        <taxon>Apocrita</taxon>
        <taxon>Proctotrupomorpha</taxon>
        <taxon>Chalcidoidea</taxon>
        <taxon>Pteromalidae</taxon>
        <taxon>Pteromalinae</taxon>
        <taxon>Trichomalopsis</taxon>
    </lineage>
</organism>
<gene>
    <name evidence="1" type="ORF">TSAR_014889</name>
</gene>
<proteinExistence type="predicted"/>
<feature type="non-terminal residue" evidence="1">
    <location>
        <position position="43"/>
    </location>
</feature>
<evidence type="ECO:0000313" key="2">
    <source>
        <dbReference type="Proteomes" id="UP000215335"/>
    </source>
</evidence>
<dbReference type="EMBL" id="NNAY01000559">
    <property type="protein sequence ID" value="OXU27664.1"/>
    <property type="molecule type" value="Genomic_DNA"/>
</dbReference>
<dbReference type="Proteomes" id="UP000215335">
    <property type="component" value="Unassembled WGS sequence"/>
</dbReference>
<keyword evidence="2" id="KW-1185">Reference proteome</keyword>
<protein>
    <submittedName>
        <fullName evidence="1">Uncharacterized protein</fullName>
    </submittedName>
</protein>
<sequence length="43" mass="4752">MTARRSRSGGFNKVSRATAWSVAYERFIPTNREDGEITGSSTT</sequence>
<name>A0A232F9Y6_9HYME</name>
<comment type="caution">
    <text evidence="1">The sequence shown here is derived from an EMBL/GenBank/DDBJ whole genome shotgun (WGS) entry which is preliminary data.</text>
</comment>